<keyword evidence="3" id="KW-1185">Reference proteome</keyword>
<evidence type="ECO:0000313" key="2">
    <source>
        <dbReference type="EMBL" id="KAG5681755.1"/>
    </source>
</evidence>
<gene>
    <name evidence="2" type="ORF">PVAND_011164</name>
</gene>
<feature type="compositionally biased region" description="Polar residues" evidence="1">
    <location>
        <begin position="250"/>
        <end position="260"/>
    </location>
</feature>
<feature type="region of interest" description="Disordered" evidence="1">
    <location>
        <begin position="244"/>
        <end position="297"/>
    </location>
</feature>
<dbReference type="AlphaFoldDB" id="A0A9J6CJ48"/>
<reference evidence="2" key="1">
    <citation type="submission" date="2021-03" db="EMBL/GenBank/DDBJ databases">
        <title>Chromosome level genome of the anhydrobiotic midge Polypedilum vanderplanki.</title>
        <authorList>
            <person name="Yoshida Y."/>
            <person name="Kikawada T."/>
            <person name="Gusev O."/>
        </authorList>
    </citation>
    <scope>NUCLEOTIDE SEQUENCE</scope>
    <source>
        <strain evidence="2">NIAS01</strain>
        <tissue evidence="2">Whole body or cell culture</tissue>
    </source>
</reference>
<evidence type="ECO:0000256" key="1">
    <source>
        <dbReference type="SAM" id="MobiDB-lite"/>
    </source>
</evidence>
<dbReference type="Proteomes" id="UP001107558">
    <property type="component" value="Chromosome 1"/>
</dbReference>
<organism evidence="2 3">
    <name type="scientific">Polypedilum vanderplanki</name>
    <name type="common">Sleeping chironomid midge</name>
    <dbReference type="NCBI Taxonomy" id="319348"/>
    <lineage>
        <taxon>Eukaryota</taxon>
        <taxon>Metazoa</taxon>
        <taxon>Ecdysozoa</taxon>
        <taxon>Arthropoda</taxon>
        <taxon>Hexapoda</taxon>
        <taxon>Insecta</taxon>
        <taxon>Pterygota</taxon>
        <taxon>Neoptera</taxon>
        <taxon>Endopterygota</taxon>
        <taxon>Diptera</taxon>
        <taxon>Nematocera</taxon>
        <taxon>Chironomoidea</taxon>
        <taxon>Chironomidae</taxon>
        <taxon>Chironominae</taxon>
        <taxon>Polypedilum</taxon>
        <taxon>Polypedilum</taxon>
    </lineage>
</organism>
<evidence type="ECO:0000313" key="3">
    <source>
        <dbReference type="Proteomes" id="UP001107558"/>
    </source>
</evidence>
<name>A0A9J6CJ48_POLVA</name>
<dbReference type="OrthoDB" id="10482128at2759"/>
<accession>A0A9J6CJ48</accession>
<dbReference type="EMBL" id="JADBJN010000001">
    <property type="protein sequence ID" value="KAG5681755.1"/>
    <property type="molecule type" value="Genomic_DNA"/>
</dbReference>
<proteinExistence type="predicted"/>
<feature type="compositionally biased region" description="Polar residues" evidence="1">
    <location>
        <begin position="268"/>
        <end position="279"/>
    </location>
</feature>
<feature type="region of interest" description="Disordered" evidence="1">
    <location>
        <begin position="171"/>
        <end position="200"/>
    </location>
</feature>
<sequence>MDTDGRSLSGQQIIPFSRDSHNDAFQDMTAFSPPTYSDNWLNRYSTQKKELVKSEDSKNTTTTTTTTITKIVKKETFVVPKANQLEDRCKSYIESSEIKIKSNKSLGTDDDFKSAVCSKNLLKVCEQLLTKKEIQQKSNSNTASFDSTEDDFDAELSLMNETARMNYYRNKYGNRRNSQSLPASPKMERKSQTQPINHNPYFTITKSEDRQESSLSFLTSLFGITAIKNPGEVQANLVQKYEVDGGSMKTKPNTSLPSSDDFSKADQKPQQQQAGSRQMTPKPHPYREMNIFSYQLS</sequence>
<comment type="caution">
    <text evidence="2">The sequence shown here is derived from an EMBL/GenBank/DDBJ whole genome shotgun (WGS) entry which is preliminary data.</text>
</comment>
<protein>
    <submittedName>
        <fullName evidence="2">Uncharacterized protein</fullName>
    </submittedName>
</protein>